<keyword evidence="1" id="KW-0812">Transmembrane</keyword>
<sequence length="493" mass="51202">MIGALQEALAIIFSGDTLLWLAAGLLLGIFVGAIPGVGTSLGMAILLPLTAPLESQDAIILLAAIYLGGNYGGSVAAILINAPGTSAAAATTLDGYPMSRKGEASRALAMSAISSTLGGFIGLGFLILISPVVTALVLQFRSQDYFLVSLLGILMITLIARGPLIKGVAIAGLGLLLTTVGVSPIGLEQRYTFGSVYLFDGVDFVAILIGLFAVSEMYKLMTESGGISKGDVGVSSEIAPGIRDALNRPKTIFKSSLIGIAVGAIPGAGASISTFIAYGEAVRSSNEEFGNGNPDGVVSVESCNNSTVGGSLIPTFSFGIPGGAATAVLLGGMLMHGLVPGPQMFDADLHITYSIFTALFLGNFIILAVGLLVITRIGIVTQVDTMYIIPVVLVVALSGSYLLRMNWVDVLTVLFMGIIGYYLRENNWSVIALVLGAVLGDLMESNLNRALQLSDGSFMIFVSRPLSLALVVACFLVLFGGHLKERAKRITAR</sequence>
<keyword evidence="1" id="KW-1133">Transmembrane helix</keyword>
<evidence type="ECO:0000259" key="2">
    <source>
        <dbReference type="Pfam" id="PF01970"/>
    </source>
</evidence>
<dbReference type="PANTHER" id="PTHR35342:SF5">
    <property type="entry name" value="TRICARBOXYLIC TRANSPORT PROTEIN"/>
    <property type="match status" value="1"/>
</dbReference>
<feature type="domain" description="DUF112" evidence="2">
    <location>
        <begin position="18"/>
        <end position="435"/>
    </location>
</feature>
<dbReference type="OrthoDB" id="199846at2157"/>
<evidence type="ECO:0000256" key="1">
    <source>
        <dbReference type="SAM" id="Phobius"/>
    </source>
</evidence>
<feature type="transmembrane region" description="Helical" evidence="1">
    <location>
        <begin position="168"/>
        <end position="187"/>
    </location>
</feature>
<accession>A0A1H6FTT1</accession>
<feature type="transmembrane region" description="Helical" evidence="1">
    <location>
        <begin position="107"/>
        <end position="133"/>
    </location>
</feature>
<feature type="transmembrane region" description="Helical" evidence="1">
    <location>
        <begin position="458"/>
        <end position="479"/>
    </location>
</feature>
<feature type="transmembrane region" description="Helical" evidence="1">
    <location>
        <begin position="18"/>
        <end position="46"/>
    </location>
</feature>
<dbReference type="Proteomes" id="UP000199112">
    <property type="component" value="Unassembled WGS sequence"/>
</dbReference>
<dbReference type="EMBL" id="FNWL01000001">
    <property type="protein sequence ID" value="SEH13568.1"/>
    <property type="molecule type" value="Genomic_DNA"/>
</dbReference>
<evidence type="ECO:0000313" key="4">
    <source>
        <dbReference type="Proteomes" id="UP000199112"/>
    </source>
</evidence>
<keyword evidence="1" id="KW-0472">Membrane</keyword>
<gene>
    <name evidence="3" type="ORF">SAMN04487967_1455</name>
</gene>
<name>A0A1H6FTT1_9EURY</name>
<proteinExistence type="predicted"/>
<reference evidence="4" key="1">
    <citation type="submission" date="2016-10" db="EMBL/GenBank/DDBJ databases">
        <authorList>
            <person name="Varghese N."/>
            <person name="Submissions S."/>
        </authorList>
    </citation>
    <scope>NUCLEOTIDE SEQUENCE [LARGE SCALE GENOMIC DNA]</scope>
    <source>
        <strain evidence="4">CGMCC 1.8981</strain>
    </source>
</reference>
<feature type="transmembrane region" description="Helical" evidence="1">
    <location>
        <begin position="58"/>
        <end position="80"/>
    </location>
</feature>
<feature type="transmembrane region" description="Helical" evidence="1">
    <location>
        <begin position="385"/>
        <end position="403"/>
    </location>
</feature>
<dbReference type="Pfam" id="PF01970">
    <property type="entry name" value="TctA"/>
    <property type="match status" value="1"/>
</dbReference>
<evidence type="ECO:0000313" key="3">
    <source>
        <dbReference type="EMBL" id="SEH13568.1"/>
    </source>
</evidence>
<dbReference type="RefSeq" id="WP_090506331.1">
    <property type="nucleotide sequence ID" value="NZ_FNWL01000001.1"/>
</dbReference>
<feature type="transmembrane region" description="Helical" evidence="1">
    <location>
        <begin position="318"/>
        <end position="339"/>
    </location>
</feature>
<feature type="transmembrane region" description="Helical" evidence="1">
    <location>
        <begin position="193"/>
        <end position="214"/>
    </location>
</feature>
<dbReference type="PANTHER" id="PTHR35342">
    <property type="entry name" value="TRICARBOXYLIC TRANSPORT PROTEIN"/>
    <property type="match status" value="1"/>
</dbReference>
<organism evidence="3 4">
    <name type="scientific">Natronorubrum sediminis</name>
    <dbReference type="NCBI Taxonomy" id="640943"/>
    <lineage>
        <taxon>Archaea</taxon>
        <taxon>Methanobacteriati</taxon>
        <taxon>Methanobacteriota</taxon>
        <taxon>Stenosarchaea group</taxon>
        <taxon>Halobacteria</taxon>
        <taxon>Halobacteriales</taxon>
        <taxon>Natrialbaceae</taxon>
        <taxon>Natronorubrum</taxon>
    </lineage>
</organism>
<dbReference type="AlphaFoldDB" id="A0A1H6FTT1"/>
<keyword evidence="4" id="KW-1185">Reference proteome</keyword>
<feature type="transmembrane region" description="Helical" evidence="1">
    <location>
        <begin position="351"/>
        <end position="379"/>
    </location>
</feature>
<protein>
    <submittedName>
        <fullName evidence="3">Putative tricarboxylic transport membrane protein</fullName>
    </submittedName>
</protein>
<dbReference type="InterPro" id="IPR002823">
    <property type="entry name" value="DUF112_TM"/>
</dbReference>
<feature type="transmembrane region" description="Helical" evidence="1">
    <location>
        <begin position="145"/>
        <end position="161"/>
    </location>
</feature>
<feature type="transmembrane region" description="Helical" evidence="1">
    <location>
        <begin position="257"/>
        <end position="278"/>
    </location>
</feature>